<dbReference type="Proteomes" id="UP000324091">
    <property type="component" value="Chromosome 5"/>
</dbReference>
<dbReference type="InterPro" id="IPR017441">
    <property type="entry name" value="Protein_kinase_ATP_BS"/>
</dbReference>
<dbReference type="GO" id="GO:0004713">
    <property type="term" value="F:protein tyrosine kinase activity"/>
    <property type="evidence" value="ECO:0007669"/>
    <property type="project" value="TreeGrafter"/>
</dbReference>
<dbReference type="GO" id="GO:0042771">
    <property type="term" value="P:intrinsic apoptotic signaling pathway in response to DNA damage by p53 class mediator"/>
    <property type="evidence" value="ECO:0007669"/>
    <property type="project" value="TreeGrafter"/>
</dbReference>
<reference evidence="9 10" key="1">
    <citation type="submission" date="2019-04" db="EMBL/GenBank/DDBJ databases">
        <title>Chromosome genome assembly for Takifugu flavidus.</title>
        <authorList>
            <person name="Xiao S."/>
        </authorList>
    </citation>
    <scope>NUCLEOTIDE SEQUENCE [LARGE SCALE GENOMIC DNA]</scope>
    <source>
        <strain evidence="9">HTHZ2018</strain>
        <tissue evidence="9">Muscle</tissue>
    </source>
</reference>
<keyword evidence="9" id="KW-0371">Homeobox</keyword>
<accession>A0A5C6N2X1</accession>
<gene>
    <name evidence="9" type="ORF">D4764_05G0001300</name>
</gene>
<dbReference type="Gene3D" id="3.30.200.20">
    <property type="entry name" value="Phosphorylase Kinase, domain 1"/>
    <property type="match status" value="1"/>
</dbReference>
<keyword evidence="5 6" id="KW-0067">ATP-binding</keyword>
<feature type="domain" description="Protein kinase" evidence="8">
    <location>
        <begin position="25"/>
        <end position="252"/>
    </location>
</feature>
<dbReference type="PANTHER" id="PTHR24058:SF53">
    <property type="entry name" value="HOMEODOMAIN-INTERACTING PROTEIN KINASE 2"/>
    <property type="match status" value="1"/>
</dbReference>
<dbReference type="InterPro" id="IPR000719">
    <property type="entry name" value="Prot_kinase_dom"/>
</dbReference>
<evidence type="ECO:0000259" key="8">
    <source>
        <dbReference type="PROSITE" id="PS50011"/>
    </source>
</evidence>
<keyword evidence="2" id="KW-0808">Transferase</keyword>
<protein>
    <submittedName>
        <fullName evidence="9">Homeodomain-interacting protein kinase 2</fullName>
    </submittedName>
</protein>
<organism evidence="9 10">
    <name type="scientific">Takifugu flavidus</name>
    <name type="common">sansaifugu</name>
    <dbReference type="NCBI Taxonomy" id="433684"/>
    <lineage>
        <taxon>Eukaryota</taxon>
        <taxon>Metazoa</taxon>
        <taxon>Chordata</taxon>
        <taxon>Craniata</taxon>
        <taxon>Vertebrata</taxon>
        <taxon>Euteleostomi</taxon>
        <taxon>Actinopterygii</taxon>
        <taxon>Neopterygii</taxon>
        <taxon>Teleostei</taxon>
        <taxon>Neoteleostei</taxon>
        <taxon>Acanthomorphata</taxon>
        <taxon>Eupercaria</taxon>
        <taxon>Tetraodontiformes</taxon>
        <taxon>Tetradontoidea</taxon>
        <taxon>Tetraodontidae</taxon>
        <taxon>Takifugu</taxon>
    </lineage>
</organism>
<evidence type="ECO:0000256" key="4">
    <source>
        <dbReference type="ARBA" id="ARBA00022777"/>
    </source>
</evidence>
<proteinExistence type="inferred from homology"/>
<evidence type="ECO:0000313" key="9">
    <source>
        <dbReference type="EMBL" id="TWW60040.1"/>
    </source>
</evidence>
<dbReference type="GO" id="GO:0003714">
    <property type="term" value="F:transcription corepressor activity"/>
    <property type="evidence" value="ECO:0007669"/>
    <property type="project" value="TreeGrafter"/>
</dbReference>
<dbReference type="Gene3D" id="1.10.510.10">
    <property type="entry name" value="Transferase(Phosphotransferase) domain 1"/>
    <property type="match status" value="1"/>
</dbReference>
<evidence type="ECO:0000256" key="3">
    <source>
        <dbReference type="ARBA" id="ARBA00022741"/>
    </source>
</evidence>
<dbReference type="PROSITE" id="PS00108">
    <property type="entry name" value="PROTEIN_KINASE_ST"/>
    <property type="match status" value="1"/>
</dbReference>
<dbReference type="AlphaFoldDB" id="A0A5C6N2X1"/>
<evidence type="ECO:0000256" key="7">
    <source>
        <dbReference type="RuleBase" id="RU000304"/>
    </source>
</evidence>
<evidence type="ECO:0000256" key="5">
    <source>
        <dbReference type="ARBA" id="ARBA00022840"/>
    </source>
</evidence>
<keyword evidence="4 9" id="KW-0418">Kinase</keyword>
<dbReference type="GO" id="GO:0016605">
    <property type="term" value="C:PML body"/>
    <property type="evidence" value="ECO:0007669"/>
    <property type="project" value="TreeGrafter"/>
</dbReference>
<name>A0A5C6N2X1_9TELE</name>
<keyword evidence="9" id="KW-0238">DNA-binding</keyword>
<evidence type="ECO:0000256" key="1">
    <source>
        <dbReference type="ARBA" id="ARBA00022527"/>
    </source>
</evidence>
<dbReference type="SUPFAM" id="SSF56112">
    <property type="entry name" value="Protein kinase-like (PK-like)"/>
    <property type="match status" value="1"/>
</dbReference>
<dbReference type="GO" id="GO:0003713">
    <property type="term" value="F:transcription coactivator activity"/>
    <property type="evidence" value="ECO:0007669"/>
    <property type="project" value="TreeGrafter"/>
</dbReference>
<feature type="binding site" evidence="6">
    <location>
        <position position="54"/>
    </location>
    <ligand>
        <name>ATP</name>
        <dbReference type="ChEBI" id="CHEBI:30616"/>
    </ligand>
</feature>
<dbReference type="GO" id="GO:0046332">
    <property type="term" value="F:SMAD binding"/>
    <property type="evidence" value="ECO:0007669"/>
    <property type="project" value="TreeGrafter"/>
</dbReference>
<dbReference type="GO" id="GO:0007224">
    <property type="term" value="P:smoothened signaling pathway"/>
    <property type="evidence" value="ECO:0007669"/>
    <property type="project" value="TreeGrafter"/>
</dbReference>
<sequence length="252" mass="28534">MSSQIRTAEDNLVPGDIIVTKCHTYEVQSFLGEGSFGKVVKCVRSKDDKTVAVKVLKKEGRYHDQAKSELNALLKIKDLDLDKCSLVQNYSSFVHKGFYCLVFEYLEQTLSAFMIARSYQPLPLKSIRLIVQQLATALQTLRSIGLMHTDIKMDNVMLVNHRLQPFKVKLIDFGLARSVSAVVKGVTIQPLCCRSPEVFLGLPLTEAIDMWSLGCLCARLYLGVRLYYGKNEYEMESFGLQPEPVHQYDVGW</sequence>
<dbReference type="PANTHER" id="PTHR24058">
    <property type="entry name" value="DUAL SPECIFICITY PROTEIN KINASE"/>
    <property type="match status" value="1"/>
</dbReference>
<evidence type="ECO:0000256" key="2">
    <source>
        <dbReference type="ARBA" id="ARBA00022679"/>
    </source>
</evidence>
<dbReference type="GO" id="GO:0005737">
    <property type="term" value="C:cytoplasm"/>
    <property type="evidence" value="ECO:0007669"/>
    <property type="project" value="TreeGrafter"/>
</dbReference>
<dbReference type="GO" id="GO:0045944">
    <property type="term" value="P:positive regulation of transcription by RNA polymerase II"/>
    <property type="evidence" value="ECO:0007669"/>
    <property type="project" value="TreeGrafter"/>
</dbReference>
<dbReference type="SMART" id="SM00220">
    <property type="entry name" value="S_TKc"/>
    <property type="match status" value="1"/>
</dbReference>
<dbReference type="GO" id="GO:0003677">
    <property type="term" value="F:DNA binding"/>
    <property type="evidence" value="ECO:0007669"/>
    <property type="project" value="UniProtKB-KW"/>
</dbReference>
<comment type="similarity">
    <text evidence="7">Belongs to the protein kinase superfamily.</text>
</comment>
<dbReference type="InterPro" id="IPR008271">
    <property type="entry name" value="Ser/Thr_kinase_AS"/>
</dbReference>
<keyword evidence="1 7" id="KW-0723">Serine/threonine-protein kinase</keyword>
<dbReference type="PROSITE" id="PS00107">
    <property type="entry name" value="PROTEIN_KINASE_ATP"/>
    <property type="match status" value="1"/>
</dbReference>
<dbReference type="InterPro" id="IPR011009">
    <property type="entry name" value="Kinase-like_dom_sf"/>
</dbReference>
<keyword evidence="10" id="KW-1185">Reference proteome</keyword>
<dbReference type="Pfam" id="PF00069">
    <property type="entry name" value="Pkinase"/>
    <property type="match status" value="1"/>
</dbReference>
<evidence type="ECO:0000256" key="6">
    <source>
        <dbReference type="PROSITE-ProRule" id="PRU10141"/>
    </source>
</evidence>
<dbReference type="EMBL" id="RHFK02000018">
    <property type="protein sequence ID" value="TWW60040.1"/>
    <property type="molecule type" value="Genomic_DNA"/>
</dbReference>
<dbReference type="PROSITE" id="PS50011">
    <property type="entry name" value="PROTEIN_KINASE_DOM"/>
    <property type="match status" value="1"/>
</dbReference>
<dbReference type="InterPro" id="IPR050494">
    <property type="entry name" value="Ser_Thr_dual-spec_kinase"/>
</dbReference>
<keyword evidence="3 6" id="KW-0547">Nucleotide-binding</keyword>
<dbReference type="GO" id="GO:0005524">
    <property type="term" value="F:ATP binding"/>
    <property type="evidence" value="ECO:0007669"/>
    <property type="project" value="UniProtKB-UniRule"/>
</dbReference>
<comment type="caution">
    <text evidence="9">The sequence shown here is derived from an EMBL/GenBank/DDBJ whole genome shotgun (WGS) entry which is preliminary data.</text>
</comment>
<evidence type="ECO:0000313" key="10">
    <source>
        <dbReference type="Proteomes" id="UP000324091"/>
    </source>
</evidence>
<dbReference type="GO" id="GO:0004674">
    <property type="term" value="F:protein serine/threonine kinase activity"/>
    <property type="evidence" value="ECO:0007669"/>
    <property type="project" value="UniProtKB-KW"/>
</dbReference>